<dbReference type="FunFam" id="1.20.1050.10:FF:000012">
    <property type="entry name" value="Tau class glutathione S-transferase"/>
    <property type="match status" value="1"/>
</dbReference>
<dbReference type="Gene3D" id="3.40.30.10">
    <property type="entry name" value="Glutaredoxin"/>
    <property type="match status" value="1"/>
</dbReference>
<reference evidence="7 8" key="1">
    <citation type="journal article" date="2016" name="G3 (Bethesda)">
        <title>First Draft Assembly and Annotation of the Genome of a California Endemic Oak Quercus lobata Nee (Fagaceae).</title>
        <authorList>
            <person name="Sork V.L."/>
            <person name="Fitz-Gibbon S.T."/>
            <person name="Puiu D."/>
            <person name="Crepeau M."/>
            <person name="Gugger P.F."/>
            <person name="Sherman R."/>
            <person name="Stevens K."/>
            <person name="Langley C.H."/>
            <person name="Pellegrini M."/>
            <person name="Salzberg S.L."/>
        </authorList>
    </citation>
    <scope>NUCLEOTIDE SEQUENCE [LARGE SCALE GENOMIC DNA]</scope>
    <source>
        <strain evidence="7 8">cv. SW786</strain>
    </source>
</reference>
<dbReference type="InterPro" id="IPR010987">
    <property type="entry name" value="Glutathione-S-Trfase_C-like"/>
</dbReference>
<name>A0A7N2R7R2_QUELO</name>
<dbReference type="EnsemblPlants" id="QL07p028055:mrna">
    <property type="protein sequence ID" value="QL07p028055:mrna"/>
    <property type="gene ID" value="QL07p028055"/>
</dbReference>
<dbReference type="CDD" id="cd03058">
    <property type="entry name" value="GST_N_Tau"/>
    <property type="match status" value="1"/>
</dbReference>
<accession>A0A7N2R7R2</accession>
<dbReference type="InterPro" id="IPR036249">
    <property type="entry name" value="Thioredoxin-like_sf"/>
</dbReference>
<dbReference type="Gramene" id="QL07p028055:mrna">
    <property type="protein sequence ID" value="QL07p028055:mrna"/>
    <property type="gene ID" value="QL07p028055"/>
</dbReference>
<dbReference type="PROSITE" id="PS50404">
    <property type="entry name" value="GST_NTER"/>
    <property type="match status" value="1"/>
</dbReference>
<dbReference type="EMBL" id="LRBV02000007">
    <property type="status" value="NOT_ANNOTATED_CDS"/>
    <property type="molecule type" value="Genomic_DNA"/>
</dbReference>
<evidence type="ECO:0000259" key="5">
    <source>
        <dbReference type="PROSITE" id="PS50404"/>
    </source>
</evidence>
<dbReference type="GO" id="GO:0006749">
    <property type="term" value="P:glutathione metabolic process"/>
    <property type="evidence" value="ECO:0007669"/>
    <property type="project" value="InterPro"/>
</dbReference>
<keyword evidence="8" id="KW-1185">Reference proteome</keyword>
<dbReference type="InterPro" id="IPR045073">
    <property type="entry name" value="Omega/Tau-like"/>
</dbReference>
<sequence length="223" mass="25657">MAEEVLVFGAWHSPYSRRVEMALKLKGIDYKYIEEDLTNKSPSLLKYNPVHKKIPVLVHNGKPVAESLVIIEYIDETWKNHPILPKDPYERANARFWAKFIDEKCLPAILKACWGEDQKEREKAAEELSKLLQFLENELKGKRYFGGETIGLLDIAANMIGYWLGVLEEASGASELLTREKFPKLFNWANEFVCVSAIKESLPPRDKHVAFMRKRFGMVNASK</sequence>
<dbReference type="Pfam" id="PF00043">
    <property type="entry name" value="GST_C"/>
    <property type="match status" value="1"/>
</dbReference>
<evidence type="ECO:0000313" key="8">
    <source>
        <dbReference type="Proteomes" id="UP000594261"/>
    </source>
</evidence>
<dbReference type="InParanoid" id="A0A7N2R7R2"/>
<dbReference type="OMA" id="ACWGPES"/>
<dbReference type="Proteomes" id="UP000594261">
    <property type="component" value="Chromosome 7"/>
</dbReference>
<dbReference type="RefSeq" id="XP_030927669.1">
    <property type="nucleotide sequence ID" value="XM_031071809.1"/>
</dbReference>
<dbReference type="AlphaFoldDB" id="A0A7N2R7R2"/>
<feature type="domain" description="GST N-terminal" evidence="5">
    <location>
        <begin position="3"/>
        <end position="82"/>
    </location>
</feature>
<gene>
    <name evidence="7" type="primary">LOC115953971</name>
</gene>
<dbReference type="PANTHER" id="PTHR11260:SF676">
    <property type="entry name" value="GLUTATHIONE S-TRANSFERASE U8"/>
    <property type="match status" value="1"/>
</dbReference>
<proteinExistence type="inferred from homology"/>
<dbReference type="OrthoDB" id="4951845at2759"/>
<dbReference type="GO" id="GO:0005737">
    <property type="term" value="C:cytoplasm"/>
    <property type="evidence" value="ECO:0007669"/>
    <property type="project" value="TreeGrafter"/>
</dbReference>
<reference evidence="7" key="2">
    <citation type="submission" date="2021-01" db="UniProtKB">
        <authorList>
            <consortium name="EnsemblPlants"/>
        </authorList>
    </citation>
    <scope>IDENTIFICATION</scope>
</reference>
<dbReference type="SFLD" id="SFLDG00358">
    <property type="entry name" value="Main_(cytGST)"/>
    <property type="match status" value="1"/>
</dbReference>
<keyword evidence="2" id="KW-0808">Transferase</keyword>
<dbReference type="KEGG" id="qlo:115953971"/>
<dbReference type="SFLD" id="SFLDS00019">
    <property type="entry name" value="Glutathione_Transferase_(cytos"/>
    <property type="match status" value="1"/>
</dbReference>
<dbReference type="Gene3D" id="1.20.1050.10">
    <property type="match status" value="1"/>
</dbReference>
<comment type="catalytic activity">
    <reaction evidence="3">
        <text>RX + glutathione = an S-substituted glutathione + a halide anion + H(+)</text>
        <dbReference type="Rhea" id="RHEA:16437"/>
        <dbReference type="ChEBI" id="CHEBI:15378"/>
        <dbReference type="ChEBI" id="CHEBI:16042"/>
        <dbReference type="ChEBI" id="CHEBI:17792"/>
        <dbReference type="ChEBI" id="CHEBI:57925"/>
        <dbReference type="ChEBI" id="CHEBI:90779"/>
        <dbReference type="EC" id="2.5.1.18"/>
    </reaction>
</comment>
<dbReference type="InterPro" id="IPR004045">
    <property type="entry name" value="Glutathione_S-Trfase_N"/>
</dbReference>
<evidence type="ECO:0000256" key="1">
    <source>
        <dbReference type="ARBA" id="ARBA00012452"/>
    </source>
</evidence>
<feature type="domain" description="GST C-terminal" evidence="6">
    <location>
        <begin position="87"/>
        <end position="216"/>
    </location>
</feature>
<dbReference type="GeneID" id="115953971"/>
<dbReference type="PROSITE" id="PS50405">
    <property type="entry name" value="GST_CTER"/>
    <property type="match status" value="1"/>
</dbReference>
<evidence type="ECO:0000256" key="3">
    <source>
        <dbReference type="ARBA" id="ARBA00047960"/>
    </source>
</evidence>
<dbReference type="InterPro" id="IPR036282">
    <property type="entry name" value="Glutathione-S-Trfase_C_sf"/>
</dbReference>
<dbReference type="Pfam" id="PF02798">
    <property type="entry name" value="GST_N"/>
    <property type="match status" value="1"/>
</dbReference>
<dbReference type="SFLD" id="SFLDG01152">
    <property type="entry name" value="Main.3:_Omega-_and_Tau-like"/>
    <property type="match status" value="1"/>
</dbReference>
<dbReference type="EC" id="2.5.1.18" evidence="1"/>
<dbReference type="SUPFAM" id="SSF47616">
    <property type="entry name" value="GST C-terminal domain-like"/>
    <property type="match status" value="1"/>
</dbReference>
<dbReference type="InterPro" id="IPR040079">
    <property type="entry name" value="Glutathione_S-Trfase"/>
</dbReference>
<dbReference type="CDD" id="cd03185">
    <property type="entry name" value="GST_C_Tau"/>
    <property type="match status" value="1"/>
</dbReference>
<dbReference type="InterPro" id="IPR004046">
    <property type="entry name" value="GST_C"/>
</dbReference>
<dbReference type="FunFam" id="3.40.30.10:FF:000197">
    <property type="entry name" value="Glutathione S-transferase U10"/>
    <property type="match status" value="1"/>
</dbReference>
<evidence type="ECO:0000259" key="6">
    <source>
        <dbReference type="PROSITE" id="PS50405"/>
    </source>
</evidence>
<protein>
    <recommendedName>
        <fullName evidence="1">glutathione transferase</fullName>
        <ecNumber evidence="1">2.5.1.18</ecNumber>
    </recommendedName>
</protein>
<dbReference type="FunCoup" id="A0A7N2R7R2">
    <property type="interactions" value="267"/>
</dbReference>
<dbReference type="SUPFAM" id="SSF52833">
    <property type="entry name" value="Thioredoxin-like"/>
    <property type="match status" value="1"/>
</dbReference>
<evidence type="ECO:0000313" key="7">
    <source>
        <dbReference type="EnsemblPlants" id="QL07p028055:mrna"/>
    </source>
</evidence>
<evidence type="ECO:0000256" key="4">
    <source>
        <dbReference type="RuleBase" id="RU003494"/>
    </source>
</evidence>
<organism evidence="7 8">
    <name type="scientific">Quercus lobata</name>
    <name type="common">Valley oak</name>
    <dbReference type="NCBI Taxonomy" id="97700"/>
    <lineage>
        <taxon>Eukaryota</taxon>
        <taxon>Viridiplantae</taxon>
        <taxon>Streptophyta</taxon>
        <taxon>Embryophyta</taxon>
        <taxon>Tracheophyta</taxon>
        <taxon>Spermatophyta</taxon>
        <taxon>Magnoliopsida</taxon>
        <taxon>eudicotyledons</taxon>
        <taxon>Gunneridae</taxon>
        <taxon>Pentapetalae</taxon>
        <taxon>rosids</taxon>
        <taxon>fabids</taxon>
        <taxon>Fagales</taxon>
        <taxon>Fagaceae</taxon>
        <taxon>Quercus</taxon>
    </lineage>
</organism>
<comment type="similarity">
    <text evidence="4">Belongs to the GST superfamily.</text>
</comment>
<dbReference type="PANTHER" id="PTHR11260">
    <property type="entry name" value="GLUTATHIONE S-TRANSFERASE, GST, SUPERFAMILY, GST DOMAIN CONTAINING"/>
    <property type="match status" value="1"/>
</dbReference>
<dbReference type="InterPro" id="IPR045074">
    <property type="entry name" value="GST_C_Tau"/>
</dbReference>
<evidence type="ECO:0000256" key="2">
    <source>
        <dbReference type="ARBA" id="ARBA00022679"/>
    </source>
</evidence>
<dbReference type="GO" id="GO:0004364">
    <property type="term" value="F:glutathione transferase activity"/>
    <property type="evidence" value="ECO:0007669"/>
    <property type="project" value="UniProtKB-EC"/>
</dbReference>